<evidence type="ECO:0000313" key="2">
    <source>
        <dbReference type="EMBL" id="MBF9198116.1"/>
    </source>
</evidence>
<feature type="region of interest" description="Disordered" evidence="1">
    <location>
        <begin position="501"/>
        <end position="524"/>
    </location>
</feature>
<name>A0ABS0HX80_9HYPH</name>
<evidence type="ECO:0000313" key="3">
    <source>
        <dbReference type="Proteomes" id="UP000611708"/>
    </source>
</evidence>
<comment type="caution">
    <text evidence="2">The sequence shown here is derived from an EMBL/GenBank/DDBJ whole genome shotgun (WGS) entry which is preliminary data.</text>
</comment>
<reference evidence="2 3" key="1">
    <citation type="submission" date="2020-11" db="EMBL/GenBank/DDBJ databases">
        <authorList>
            <person name="Kim M.K."/>
        </authorList>
    </citation>
    <scope>NUCLEOTIDE SEQUENCE [LARGE SCALE GENOMIC DNA]</scope>
    <source>
        <strain evidence="2 3">BT290</strain>
    </source>
</reference>
<dbReference type="InterPro" id="IPR043733">
    <property type="entry name" value="DUF5677"/>
</dbReference>
<protein>
    <submittedName>
        <fullName evidence="2">Uncharacterized protein</fullName>
    </submittedName>
</protein>
<proteinExistence type="predicted"/>
<dbReference type="Pfam" id="PF18928">
    <property type="entry name" value="DUF5677"/>
    <property type="match status" value="1"/>
</dbReference>
<evidence type="ECO:0000256" key="1">
    <source>
        <dbReference type="SAM" id="MobiDB-lite"/>
    </source>
</evidence>
<dbReference type="Proteomes" id="UP000611708">
    <property type="component" value="Unassembled WGS sequence"/>
</dbReference>
<organism evidence="2 3">
    <name type="scientific">Microvirga terrestris</name>
    <dbReference type="NCBI Taxonomy" id="2791024"/>
    <lineage>
        <taxon>Bacteria</taxon>
        <taxon>Pseudomonadati</taxon>
        <taxon>Pseudomonadota</taxon>
        <taxon>Alphaproteobacteria</taxon>
        <taxon>Hyphomicrobiales</taxon>
        <taxon>Methylobacteriaceae</taxon>
        <taxon>Microvirga</taxon>
    </lineage>
</organism>
<accession>A0ABS0HX80</accession>
<keyword evidence="3" id="KW-1185">Reference proteome</keyword>
<gene>
    <name evidence="2" type="ORF">I2H36_18955</name>
</gene>
<dbReference type="EMBL" id="JADQDN010000016">
    <property type="protein sequence ID" value="MBF9198116.1"/>
    <property type="molecule type" value="Genomic_DNA"/>
</dbReference>
<sequence length="524" mass="60368">MWILMGDMVGRSKKKPAKSGIQATPLDKLQRNKNVIESPFKKIGMMSFSSWVNEVLADALWSVLIAGLLPRDKALATFRVVLTIYKKNHQAFGTTMLVHSQLAQLTPDLFDLLFQPLCQDDETREILSALLVFETLPDRHHWQRVIGTETAPWTEHGERLAAAIAHCFDHQSQEATDCRWLRVMTLLAQEKLFFAEKFEERVQEIIEYPNRGDMRSVRPSIRSIEMTTRNPEFNKEAPPPWSEAFWDECWKNTLCMPFHRDEDIERANYRYLFDQIVEIHNSLTDHFFKTVKTTAVDSRHDGCFGLVFYAIHHLMYAIKASTGQTVASRSLLRTCLEVYITLSFLVAKDDETVWLQYRNYGYGQTKLAYLKNISVTDIPSFLTLELLESIANEDMWIEFQDIKLGAWSDKNLRKMAEEAGVKDVYDRYYDTLSGYVHGNWMAVRHSVFGECLNPLHRFHRIPLPPREFTQDAVPDIVKLLNLCLERLASLYPPFKPRFRLDGGSKGGAGVKVNEERGPSESSSS</sequence>